<feature type="transmembrane region" description="Helical" evidence="8">
    <location>
        <begin position="269"/>
        <end position="286"/>
    </location>
</feature>
<keyword evidence="4 8" id="KW-0812">Transmembrane</keyword>
<evidence type="ECO:0000256" key="3">
    <source>
        <dbReference type="ARBA" id="ARBA00022448"/>
    </source>
</evidence>
<keyword evidence="5" id="KW-0256">Endoplasmic reticulum</keyword>
<evidence type="ECO:0000256" key="1">
    <source>
        <dbReference type="ARBA" id="ARBA00004477"/>
    </source>
</evidence>
<organism evidence="9 10">
    <name type="scientific">Limulus polyphemus</name>
    <name type="common">Atlantic horseshoe crab</name>
    <dbReference type="NCBI Taxonomy" id="6850"/>
    <lineage>
        <taxon>Eukaryota</taxon>
        <taxon>Metazoa</taxon>
        <taxon>Ecdysozoa</taxon>
        <taxon>Arthropoda</taxon>
        <taxon>Chelicerata</taxon>
        <taxon>Merostomata</taxon>
        <taxon>Xiphosura</taxon>
        <taxon>Limulidae</taxon>
        <taxon>Limulus</taxon>
    </lineage>
</organism>
<comment type="subcellular location">
    <subcellularLocation>
        <location evidence="1">Endoplasmic reticulum membrane</location>
        <topology evidence="1">Multi-pass membrane protein</topology>
    </subcellularLocation>
</comment>
<evidence type="ECO:0000256" key="4">
    <source>
        <dbReference type="ARBA" id="ARBA00022692"/>
    </source>
</evidence>
<accession>A0ABM1B0D1</accession>
<evidence type="ECO:0000256" key="7">
    <source>
        <dbReference type="ARBA" id="ARBA00023136"/>
    </source>
</evidence>
<keyword evidence="6 8" id="KW-1133">Transmembrane helix</keyword>
<feature type="transmembrane region" description="Helical" evidence="8">
    <location>
        <begin position="201"/>
        <end position="222"/>
    </location>
</feature>
<keyword evidence="3" id="KW-0813">Transport</keyword>
<comment type="similarity">
    <text evidence="2">Belongs to the nucleotide-sugar transporter family. SLC35B subfamily.</text>
</comment>
<evidence type="ECO:0000313" key="9">
    <source>
        <dbReference type="Proteomes" id="UP000694941"/>
    </source>
</evidence>
<feature type="transmembrane region" description="Helical" evidence="8">
    <location>
        <begin position="161"/>
        <end position="180"/>
    </location>
</feature>
<evidence type="ECO:0000313" key="10">
    <source>
        <dbReference type="RefSeq" id="XP_013772206.1"/>
    </source>
</evidence>
<proteinExistence type="inferred from homology"/>
<feature type="transmembrane region" description="Helical" evidence="8">
    <location>
        <begin position="44"/>
        <end position="67"/>
    </location>
</feature>
<dbReference type="Gene3D" id="1.10.3730.20">
    <property type="match status" value="1"/>
</dbReference>
<feature type="transmembrane region" description="Helical" evidence="8">
    <location>
        <begin position="7"/>
        <end position="24"/>
    </location>
</feature>
<dbReference type="InterPro" id="IPR037185">
    <property type="entry name" value="EmrE-like"/>
</dbReference>
<evidence type="ECO:0000256" key="2">
    <source>
        <dbReference type="ARBA" id="ARBA00010694"/>
    </source>
</evidence>
<feature type="transmembrane region" description="Helical" evidence="8">
    <location>
        <begin position="79"/>
        <end position="101"/>
    </location>
</feature>
<sequence length="317" mass="35639">MNFPHKLIFYALGIFVCYFYFGIMQEKITRSNYGEGDKKERFTYTLSLVFVQCVINAVFAKIMLATFMNQGHDETKQKYYGMCSFSYLGAMIASNMALQHVNYPTQVVGKSCKPIPVMILGVLIGRKSYTLLKYLFVLLIVTGVCLFMYKDNKAASDTQSGSLIGMGELLLLVSLSMDGFTGAIQERMRSEHQSKSGHMMLMMNIWSTCYLGVALLLTGEVWKFLVFVQNYPYIIYNILMFSITSALGQMFIFLTVSEFGPLSCSIITTTRKFFTVLGSVIIFGNTLSNRQWIGSALVFSGLILDSCYGKSGPDKKK</sequence>
<name>A0ABM1B0D1_LIMPO</name>
<feature type="transmembrane region" description="Helical" evidence="8">
    <location>
        <begin position="234"/>
        <end position="257"/>
    </location>
</feature>
<feature type="transmembrane region" description="Helical" evidence="8">
    <location>
        <begin position="131"/>
        <end position="149"/>
    </location>
</feature>
<reference evidence="10" key="1">
    <citation type="submission" date="2025-08" db="UniProtKB">
        <authorList>
            <consortium name="RefSeq"/>
        </authorList>
    </citation>
    <scope>IDENTIFICATION</scope>
    <source>
        <tissue evidence="10">Muscle</tissue>
    </source>
</reference>
<dbReference type="Pfam" id="PF08449">
    <property type="entry name" value="UAA"/>
    <property type="match status" value="1"/>
</dbReference>
<dbReference type="Proteomes" id="UP000694941">
    <property type="component" value="Unplaced"/>
</dbReference>
<evidence type="ECO:0000256" key="8">
    <source>
        <dbReference type="SAM" id="Phobius"/>
    </source>
</evidence>
<keyword evidence="9" id="KW-1185">Reference proteome</keyword>
<dbReference type="PANTHER" id="PTHR10778">
    <property type="entry name" value="SOLUTE CARRIER FAMILY 35 MEMBER B"/>
    <property type="match status" value="1"/>
</dbReference>
<dbReference type="PANTHER" id="PTHR10778:SF10">
    <property type="entry name" value="SOLUTE CARRIER FAMILY 35 MEMBER B1"/>
    <property type="match status" value="1"/>
</dbReference>
<gene>
    <name evidence="10" type="primary">LOC106457349</name>
</gene>
<dbReference type="GeneID" id="106457349"/>
<evidence type="ECO:0000256" key="5">
    <source>
        <dbReference type="ARBA" id="ARBA00022824"/>
    </source>
</evidence>
<dbReference type="InterPro" id="IPR013657">
    <property type="entry name" value="SCL35B1-4/HUT1"/>
</dbReference>
<dbReference type="SUPFAM" id="SSF103481">
    <property type="entry name" value="Multidrug resistance efflux transporter EmrE"/>
    <property type="match status" value="2"/>
</dbReference>
<protein>
    <submittedName>
        <fullName evidence="10">Solute carrier family 35 member B1-like isoform X1</fullName>
    </submittedName>
</protein>
<dbReference type="RefSeq" id="XP_013772206.1">
    <property type="nucleotide sequence ID" value="XM_013916752.2"/>
</dbReference>
<keyword evidence="7 8" id="KW-0472">Membrane</keyword>
<evidence type="ECO:0000256" key="6">
    <source>
        <dbReference type="ARBA" id="ARBA00022989"/>
    </source>
</evidence>